<dbReference type="HOGENOM" id="CLU_060275_0_0_2"/>
<dbReference type="EMBL" id="CP001719">
    <property type="protein sequence ID" value="ADC46784.1"/>
    <property type="molecule type" value="Genomic_DNA"/>
</dbReference>
<feature type="domain" description="Methyltransferase" evidence="1">
    <location>
        <begin position="59"/>
        <end position="162"/>
    </location>
</feature>
<gene>
    <name evidence="2" type="ordered locus">mru_0933</name>
</gene>
<dbReference type="GO" id="GO:0032259">
    <property type="term" value="P:methylation"/>
    <property type="evidence" value="ECO:0007669"/>
    <property type="project" value="UniProtKB-KW"/>
</dbReference>
<dbReference type="STRING" id="634498.mru_0933"/>
<dbReference type="PATRIC" id="fig|634498.28.peg.935"/>
<dbReference type="InterPro" id="IPR025714">
    <property type="entry name" value="Methyltranfer_dom"/>
</dbReference>
<dbReference type="PANTHER" id="PTHR43861:SF1">
    <property type="entry name" value="TRANS-ACONITATE 2-METHYLTRANSFERASE"/>
    <property type="match status" value="1"/>
</dbReference>
<protein>
    <submittedName>
        <fullName evidence="2">SAM-dependent methyltransferase</fullName>
    </submittedName>
</protein>
<evidence type="ECO:0000259" key="1">
    <source>
        <dbReference type="Pfam" id="PF13847"/>
    </source>
</evidence>
<dbReference type="KEGG" id="mru:mru_0933"/>
<dbReference type="PANTHER" id="PTHR43861">
    <property type="entry name" value="TRANS-ACONITATE 2-METHYLTRANSFERASE-RELATED"/>
    <property type="match status" value="1"/>
</dbReference>
<proteinExistence type="predicted"/>
<dbReference type="InterPro" id="IPR029063">
    <property type="entry name" value="SAM-dependent_MTases_sf"/>
</dbReference>
<organism evidence="2 3">
    <name type="scientific">Methanobrevibacter ruminantium (strain ATCC 35063 / DSM 1093 / JCM 13430 / OCM 146 / M1)</name>
    <name type="common">Methanobacterium ruminantium</name>
    <dbReference type="NCBI Taxonomy" id="634498"/>
    <lineage>
        <taxon>Archaea</taxon>
        <taxon>Methanobacteriati</taxon>
        <taxon>Methanobacteriota</taxon>
        <taxon>Methanomada group</taxon>
        <taxon>Methanobacteria</taxon>
        <taxon>Methanobacteriales</taxon>
        <taxon>Methanobacteriaceae</taxon>
        <taxon>Methanobrevibacter</taxon>
    </lineage>
</organism>
<name>D3E2M3_METRM</name>
<dbReference type="Proteomes" id="UP000008680">
    <property type="component" value="Chromosome"/>
</dbReference>
<reference evidence="2 3" key="1">
    <citation type="journal article" date="2010" name="PLoS ONE">
        <title>The genome sequence of the rumen methanogen Methanobrevibacter ruminantium reveals new possibilities for controlling ruminant methane emissions.</title>
        <authorList>
            <person name="Leahy S.C."/>
            <person name="Kelly W.J."/>
            <person name="Altermann E."/>
            <person name="Ronimus R.S."/>
            <person name="Yeoman C.J."/>
            <person name="Pacheco D.M."/>
            <person name="Li D."/>
            <person name="Kong Z."/>
            <person name="McTavish S."/>
            <person name="Sang C."/>
            <person name="Lambie S.C."/>
            <person name="Janssen P.H."/>
            <person name="Dey D."/>
            <person name="Attwood G.T."/>
        </authorList>
    </citation>
    <scope>NUCLEOTIDE SEQUENCE [LARGE SCALE GENOMIC DNA]</scope>
    <source>
        <strain evidence="3">ATCC 35063 / DSM 1093 / JCM 13430 / OCM 146 / M1</strain>
    </source>
</reference>
<accession>D3E2M3</accession>
<dbReference type="GeneID" id="8770585"/>
<evidence type="ECO:0000313" key="3">
    <source>
        <dbReference type="Proteomes" id="UP000008680"/>
    </source>
</evidence>
<sequence length="275" mass="32320">MNHDELINLDAIDWEEVWQKSLKKSFKKEKNWDDIAKDFGQWLENDDYPDVLLEEMRIDEEDTILDIGCAEGTISRKLAKKAKSLTGIDKSKLMLEELNKKAEKERIDNITTIQMDINELNYEEIGDYDIILASRCLNGIYNIKNTLTTLNEIANKYVYITVFGSKSHKYKKEKCEIAGKPFKAGTDYMVLVLLLKSLGIEANVVQLECKNLKEYRDFDEAINRSVWRFGELEEDREIALRQYFKETLVKNERGNWVNPKDKTDLVLIWWKKEEE</sequence>
<keyword evidence="3" id="KW-1185">Reference proteome</keyword>
<keyword evidence="2" id="KW-0489">Methyltransferase</keyword>
<dbReference type="SUPFAM" id="SSF53335">
    <property type="entry name" value="S-adenosyl-L-methionine-dependent methyltransferases"/>
    <property type="match status" value="1"/>
</dbReference>
<dbReference type="Gene3D" id="3.40.50.150">
    <property type="entry name" value="Vaccinia Virus protein VP39"/>
    <property type="match status" value="1"/>
</dbReference>
<dbReference type="Pfam" id="PF13847">
    <property type="entry name" value="Methyltransf_31"/>
    <property type="match status" value="1"/>
</dbReference>
<dbReference type="eggNOG" id="arCOG01632">
    <property type="taxonomic scope" value="Archaea"/>
</dbReference>
<keyword evidence="2" id="KW-0808">Transferase</keyword>
<dbReference type="AlphaFoldDB" id="D3E2M3"/>
<dbReference type="RefSeq" id="WP_012955735.1">
    <property type="nucleotide sequence ID" value="NC_013790.1"/>
</dbReference>
<dbReference type="GO" id="GO:0008168">
    <property type="term" value="F:methyltransferase activity"/>
    <property type="evidence" value="ECO:0007669"/>
    <property type="project" value="UniProtKB-KW"/>
</dbReference>
<dbReference type="CDD" id="cd02440">
    <property type="entry name" value="AdoMet_MTases"/>
    <property type="match status" value="1"/>
</dbReference>
<evidence type="ECO:0000313" key="2">
    <source>
        <dbReference type="EMBL" id="ADC46784.1"/>
    </source>
</evidence>
<dbReference type="OrthoDB" id="57427at2157"/>